<name>A0A2P2PY78_RHIMU</name>
<dbReference type="EMBL" id="GGEC01079223">
    <property type="protein sequence ID" value="MBX59707.1"/>
    <property type="molecule type" value="Transcribed_RNA"/>
</dbReference>
<reference evidence="1" key="1">
    <citation type="submission" date="2018-02" db="EMBL/GenBank/DDBJ databases">
        <title>Rhizophora mucronata_Transcriptome.</title>
        <authorList>
            <person name="Meera S.P."/>
            <person name="Sreeshan A."/>
            <person name="Augustine A."/>
        </authorList>
    </citation>
    <scope>NUCLEOTIDE SEQUENCE</scope>
    <source>
        <tissue evidence="1">Leaf</tissue>
    </source>
</reference>
<sequence>MLPALFYHFHCGSLFALTHTCFSNSTTTPTTNP</sequence>
<protein>
    <submittedName>
        <fullName evidence="1">Uncharacterized protein</fullName>
    </submittedName>
</protein>
<accession>A0A2P2PY78</accession>
<proteinExistence type="predicted"/>
<organism evidence="1">
    <name type="scientific">Rhizophora mucronata</name>
    <name type="common">Asiatic mangrove</name>
    <dbReference type="NCBI Taxonomy" id="61149"/>
    <lineage>
        <taxon>Eukaryota</taxon>
        <taxon>Viridiplantae</taxon>
        <taxon>Streptophyta</taxon>
        <taxon>Embryophyta</taxon>
        <taxon>Tracheophyta</taxon>
        <taxon>Spermatophyta</taxon>
        <taxon>Magnoliopsida</taxon>
        <taxon>eudicotyledons</taxon>
        <taxon>Gunneridae</taxon>
        <taxon>Pentapetalae</taxon>
        <taxon>rosids</taxon>
        <taxon>fabids</taxon>
        <taxon>Malpighiales</taxon>
        <taxon>Rhizophoraceae</taxon>
        <taxon>Rhizophora</taxon>
    </lineage>
</organism>
<dbReference type="AlphaFoldDB" id="A0A2P2PY78"/>
<evidence type="ECO:0000313" key="1">
    <source>
        <dbReference type="EMBL" id="MBX59707.1"/>
    </source>
</evidence>